<feature type="repeat" description="TPR" evidence="3">
    <location>
        <begin position="464"/>
        <end position="497"/>
    </location>
</feature>
<feature type="repeat" description="TPR" evidence="3">
    <location>
        <begin position="171"/>
        <end position="204"/>
    </location>
</feature>
<dbReference type="InterPro" id="IPR011990">
    <property type="entry name" value="TPR-like_helical_dom_sf"/>
</dbReference>
<organism evidence="5 6">
    <name type="scientific">Coprinellus micaceus</name>
    <name type="common">Glistening ink-cap mushroom</name>
    <name type="synonym">Coprinus micaceus</name>
    <dbReference type="NCBI Taxonomy" id="71717"/>
    <lineage>
        <taxon>Eukaryota</taxon>
        <taxon>Fungi</taxon>
        <taxon>Dikarya</taxon>
        <taxon>Basidiomycota</taxon>
        <taxon>Agaricomycotina</taxon>
        <taxon>Agaricomycetes</taxon>
        <taxon>Agaricomycetidae</taxon>
        <taxon>Agaricales</taxon>
        <taxon>Agaricineae</taxon>
        <taxon>Psathyrellaceae</taxon>
        <taxon>Coprinellus</taxon>
    </lineage>
</organism>
<proteinExistence type="predicted"/>
<accession>A0A4Y7TTV3</accession>
<comment type="caution">
    <text evidence="5">The sequence shown here is derived from an EMBL/GenBank/DDBJ whole genome shotgun (WGS) entry which is preliminary data.</text>
</comment>
<keyword evidence="6" id="KW-1185">Reference proteome</keyword>
<evidence type="ECO:0000313" key="6">
    <source>
        <dbReference type="Proteomes" id="UP000298030"/>
    </source>
</evidence>
<feature type="region of interest" description="Disordered" evidence="4">
    <location>
        <begin position="842"/>
        <end position="1008"/>
    </location>
</feature>
<evidence type="ECO:0000256" key="1">
    <source>
        <dbReference type="ARBA" id="ARBA00022737"/>
    </source>
</evidence>
<evidence type="ECO:0000313" key="5">
    <source>
        <dbReference type="EMBL" id="TEB37354.1"/>
    </source>
</evidence>
<feature type="repeat" description="TPR" evidence="3">
    <location>
        <begin position="673"/>
        <end position="706"/>
    </location>
</feature>
<sequence length="1008" mass="113805">MDDVPPNRTVDIELGGQEVISIDLDNLDPNPDDVLDLLKEGQCKIWVWTKLAGEYWRRGILDAAERIAQAAIESFQYAGTSTSLPPVYALLANIRMARARKAPKVVLPDAQQDVLAGEKTKEEYQQEAVQFINRSTPQSGDSQGIQQLASRSLDDALKSFDLVLNEKPTNLVALLGKGRVLYAKRQYKEALRVFQDVLRYSPDCKPDPRIGIGLCLWAMDHKAKAKAAWQRSLEVNPSEWAALLLLGLESINASKAEGISEEAKKQAFRALKLAERTIQFADTLTMLTEGYLRAGRCYSTALKGQPKNVIAAIGMAQMQMQNGASETLSSIQKRCPPAIHTLDTLLQNPSQRSTEAAVMLASLRACPRPGVSSAEPRETFTDDIEMHIEIARLWQGENIDRVGKAYREALQISEAAGNSDPRLVNNVGGLEHLDGRLSEARALYESALTKAAVSTSGSAEATSTSILYNLARVYEDQGDVDLAKEAYEKLLSRHPEYVDAKVRQAQMFIDINKVNDAHELLKQCLMSHPNNLNLRALYAHFLMQNVRTNDYKTFRDFIFNTFKHDSHDVYNLCATAWLHYFQARESRDITPKGVEERKRNFGRAAEFYEKALAFDPLCAYAAQGLAIIVAEDALGTLYGALGGVTPDEGAKRDRNMREALDTFAKVRESIDDGSVYQNMGHCYYARDEFDKAIESYETASTKFYEGKNVSVLMCLCRSWYSKAIKDQSLTAMTSALRYAEQAYHVLPSDKVALYNIAMIQQKSAEMLFSVPTAKRTLKDLQRVIDQATHAQKLFASLAGDKSPNLPYDRNIADQRRRYGDSLLRKADDHLDAQRRYEAEQQARIEAGRRKREDERKRQEEAERVRLEESQLEAEQLAEERRVAREQAMEWTREVKMNDSDEEREKRPKKAKRPKVELPSGDEGDLSQAPAPEREPKKKRRGKLKKAASDHGEEEAPIFSDEEEEVKPTKKRTVKKRVVRDDDEEEGGPRKKQYKSREVLSDTDDEMEP</sequence>
<feature type="compositionally biased region" description="Basic residues" evidence="4">
    <location>
        <begin position="968"/>
        <end position="977"/>
    </location>
</feature>
<feature type="compositionally biased region" description="Basic residues" evidence="4">
    <location>
        <begin position="936"/>
        <end position="945"/>
    </location>
</feature>
<evidence type="ECO:0000256" key="2">
    <source>
        <dbReference type="ARBA" id="ARBA00022803"/>
    </source>
</evidence>
<dbReference type="GO" id="GO:0006355">
    <property type="term" value="P:regulation of DNA-templated transcription"/>
    <property type="evidence" value="ECO:0007669"/>
    <property type="project" value="InterPro"/>
</dbReference>
<dbReference type="InterPro" id="IPR031101">
    <property type="entry name" value="Ctr9"/>
</dbReference>
<dbReference type="PANTHER" id="PTHR14027:SF2">
    <property type="entry name" value="RNA POLYMERASE-ASSOCIATED PROTEIN CTR9 HOMOLOG"/>
    <property type="match status" value="1"/>
</dbReference>
<reference evidence="5 6" key="1">
    <citation type="journal article" date="2019" name="Nat. Ecol. Evol.">
        <title>Megaphylogeny resolves global patterns of mushroom evolution.</title>
        <authorList>
            <person name="Varga T."/>
            <person name="Krizsan K."/>
            <person name="Foldi C."/>
            <person name="Dima B."/>
            <person name="Sanchez-Garcia M."/>
            <person name="Sanchez-Ramirez S."/>
            <person name="Szollosi G.J."/>
            <person name="Szarkandi J.G."/>
            <person name="Papp V."/>
            <person name="Albert L."/>
            <person name="Andreopoulos W."/>
            <person name="Angelini C."/>
            <person name="Antonin V."/>
            <person name="Barry K.W."/>
            <person name="Bougher N.L."/>
            <person name="Buchanan P."/>
            <person name="Buyck B."/>
            <person name="Bense V."/>
            <person name="Catcheside P."/>
            <person name="Chovatia M."/>
            <person name="Cooper J."/>
            <person name="Damon W."/>
            <person name="Desjardin D."/>
            <person name="Finy P."/>
            <person name="Geml J."/>
            <person name="Haridas S."/>
            <person name="Hughes K."/>
            <person name="Justo A."/>
            <person name="Karasinski D."/>
            <person name="Kautmanova I."/>
            <person name="Kiss B."/>
            <person name="Kocsube S."/>
            <person name="Kotiranta H."/>
            <person name="LaButti K.M."/>
            <person name="Lechner B.E."/>
            <person name="Liimatainen K."/>
            <person name="Lipzen A."/>
            <person name="Lukacs Z."/>
            <person name="Mihaltcheva S."/>
            <person name="Morgado L.N."/>
            <person name="Niskanen T."/>
            <person name="Noordeloos M.E."/>
            <person name="Ohm R.A."/>
            <person name="Ortiz-Santana B."/>
            <person name="Ovrebo C."/>
            <person name="Racz N."/>
            <person name="Riley R."/>
            <person name="Savchenko A."/>
            <person name="Shiryaev A."/>
            <person name="Soop K."/>
            <person name="Spirin V."/>
            <person name="Szebenyi C."/>
            <person name="Tomsovsky M."/>
            <person name="Tulloss R.E."/>
            <person name="Uehling J."/>
            <person name="Grigoriev I.V."/>
            <person name="Vagvolgyi C."/>
            <person name="Papp T."/>
            <person name="Martin F.M."/>
            <person name="Miettinen O."/>
            <person name="Hibbett D.S."/>
            <person name="Nagy L.G."/>
        </authorList>
    </citation>
    <scope>NUCLEOTIDE SEQUENCE [LARGE SCALE GENOMIC DNA]</scope>
    <source>
        <strain evidence="5 6">FP101781</strain>
    </source>
</reference>
<dbReference type="PANTHER" id="PTHR14027">
    <property type="entry name" value="RNA POLYMERASE-ASSOCIATED PROTEIN CTR9"/>
    <property type="match status" value="1"/>
</dbReference>
<keyword evidence="2 3" id="KW-0802">TPR repeat</keyword>
<dbReference type="InterPro" id="IPR019734">
    <property type="entry name" value="TPR_rpt"/>
</dbReference>
<name>A0A4Y7TTV3_COPMI</name>
<feature type="compositionally biased region" description="Acidic residues" evidence="4">
    <location>
        <begin position="951"/>
        <end position="964"/>
    </location>
</feature>
<dbReference type="GO" id="GO:0000993">
    <property type="term" value="F:RNA polymerase II complex binding"/>
    <property type="evidence" value="ECO:0007669"/>
    <property type="project" value="TreeGrafter"/>
</dbReference>
<dbReference type="AlphaFoldDB" id="A0A4Y7TTV3"/>
<dbReference type="Pfam" id="PF13174">
    <property type="entry name" value="TPR_6"/>
    <property type="match status" value="1"/>
</dbReference>
<dbReference type="EMBL" id="QPFP01000004">
    <property type="protein sequence ID" value="TEB37354.1"/>
    <property type="molecule type" value="Genomic_DNA"/>
</dbReference>
<dbReference type="SUPFAM" id="SSF48452">
    <property type="entry name" value="TPR-like"/>
    <property type="match status" value="2"/>
</dbReference>
<dbReference type="GO" id="GO:0016593">
    <property type="term" value="C:Cdc73/Paf1 complex"/>
    <property type="evidence" value="ECO:0007669"/>
    <property type="project" value="TreeGrafter"/>
</dbReference>
<feature type="compositionally biased region" description="Basic and acidic residues" evidence="4">
    <location>
        <begin position="877"/>
        <end position="905"/>
    </location>
</feature>
<dbReference type="Pfam" id="PF13181">
    <property type="entry name" value="TPR_8"/>
    <property type="match status" value="1"/>
</dbReference>
<dbReference type="OrthoDB" id="343875at2759"/>
<keyword evidence="1" id="KW-0677">Repeat</keyword>
<dbReference type="Gene3D" id="1.25.40.10">
    <property type="entry name" value="Tetratricopeptide repeat domain"/>
    <property type="match status" value="2"/>
</dbReference>
<dbReference type="PROSITE" id="PS50005">
    <property type="entry name" value="TPR"/>
    <property type="match status" value="3"/>
</dbReference>
<dbReference type="Proteomes" id="UP000298030">
    <property type="component" value="Unassembled WGS sequence"/>
</dbReference>
<gene>
    <name evidence="5" type="ORF">FA13DRAFT_1880712</name>
</gene>
<evidence type="ECO:0000256" key="4">
    <source>
        <dbReference type="SAM" id="MobiDB-lite"/>
    </source>
</evidence>
<dbReference type="SMART" id="SM00028">
    <property type="entry name" value="TPR"/>
    <property type="match status" value="7"/>
</dbReference>
<dbReference type="STRING" id="71717.A0A4Y7TTV3"/>
<feature type="compositionally biased region" description="Basic and acidic residues" evidence="4">
    <location>
        <begin position="842"/>
        <end position="868"/>
    </location>
</feature>
<protein>
    <submittedName>
        <fullName evidence="5">TPR-like protein</fullName>
    </submittedName>
</protein>
<evidence type="ECO:0000256" key="3">
    <source>
        <dbReference type="PROSITE-ProRule" id="PRU00339"/>
    </source>
</evidence>
<dbReference type="GO" id="GO:0006368">
    <property type="term" value="P:transcription elongation by RNA polymerase II"/>
    <property type="evidence" value="ECO:0007669"/>
    <property type="project" value="TreeGrafter"/>
</dbReference>